<gene>
    <name evidence="3" type="ORF">D0435_03980</name>
</gene>
<keyword evidence="4" id="KW-1185">Reference proteome</keyword>
<sequence length="196" mass="21634">MKKNLLFITALILILAIACTGCSKASPGSTHDKKPSENTKNSNVLHQQSQLKESKELSLSEDGSLTVEIDTLAKPDSIAPEDKPIFLAVKVKEDADIALRYTYDTYGKEGVMLCCDVNDSDENEVLLKPIYTMRLAQSSEENYGEIWLGGGTFLKKGTNLFYLSAGDQTLPCRIILKLTFFDPDKVESITLYPAES</sequence>
<feature type="signal peptide" evidence="2">
    <location>
        <begin position="1"/>
        <end position="25"/>
    </location>
</feature>
<evidence type="ECO:0000313" key="4">
    <source>
        <dbReference type="Proteomes" id="UP000446866"/>
    </source>
</evidence>
<dbReference type="PROSITE" id="PS51257">
    <property type="entry name" value="PROKAR_LIPOPROTEIN"/>
    <property type="match status" value="1"/>
</dbReference>
<reference evidence="3 4" key="1">
    <citation type="submission" date="2018-08" db="EMBL/GenBank/DDBJ databases">
        <title>Murine metabolic-syndrome-specific gut microbial biobank.</title>
        <authorList>
            <person name="Liu C."/>
        </authorList>
    </citation>
    <scope>NUCLEOTIDE SEQUENCE [LARGE SCALE GENOMIC DNA]</scope>
    <source>
        <strain evidence="3 4">28</strain>
    </source>
</reference>
<dbReference type="AlphaFoldDB" id="A0A845QL60"/>
<dbReference type="RefSeq" id="WP_160201111.1">
    <property type="nucleotide sequence ID" value="NZ_QXWK01000005.1"/>
</dbReference>
<keyword evidence="2" id="KW-0732">Signal</keyword>
<organism evidence="3 4">
    <name type="scientific">Anaerotruncus colihominis</name>
    <dbReference type="NCBI Taxonomy" id="169435"/>
    <lineage>
        <taxon>Bacteria</taxon>
        <taxon>Bacillati</taxon>
        <taxon>Bacillota</taxon>
        <taxon>Clostridia</taxon>
        <taxon>Eubacteriales</taxon>
        <taxon>Oscillospiraceae</taxon>
        <taxon>Anaerotruncus</taxon>
    </lineage>
</organism>
<evidence type="ECO:0000256" key="2">
    <source>
        <dbReference type="SAM" id="SignalP"/>
    </source>
</evidence>
<protein>
    <recommendedName>
        <fullName evidence="5">DUF5067 domain-containing protein</fullName>
    </recommendedName>
</protein>
<feature type="region of interest" description="Disordered" evidence="1">
    <location>
        <begin position="26"/>
        <end position="59"/>
    </location>
</feature>
<name>A0A845QL60_9FIRM</name>
<evidence type="ECO:0000313" key="3">
    <source>
        <dbReference type="EMBL" id="NBH60818.1"/>
    </source>
</evidence>
<dbReference type="Proteomes" id="UP000446866">
    <property type="component" value="Unassembled WGS sequence"/>
</dbReference>
<proteinExistence type="predicted"/>
<evidence type="ECO:0000256" key="1">
    <source>
        <dbReference type="SAM" id="MobiDB-lite"/>
    </source>
</evidence>
<dbReference type="EMBL" id="QXWK01000005">
    <property type="protein sequence ID" value="NBH60818.1"/>
    <property type="molecule type" value="Genomic_DNA"/>
</dbReference>
<comment type="caution">
    <text evidence="3">The sequence shown here is derived from an EMBL/GenBank/DDBJ whole genome shotgun (WGS) entry which is preliminary data.</text>
</comment>
<accession>A0A845QL60</accession>
<evidence type="ECO:0008006" key="5">
    <source>
        <dbReference type="Google" id="ProtNLM"/>
    </source>
</evidence>
<feature type="chain" id="PRO_5032311022" description="DUF5067 domain-containing protein" evidence="2">
    <location>
        <begin position="26"/>
        <end position="196"/>
    </location>
</feature>